<dbReference type="GO" id="GO:0003887">
    <property type="term" value="F:DNA-directed DNA polymerase activity"/>
    <property type="evidence" value="ECO:0007669"/>
    <property type="project" value="InterPro"/>
</dbReference>
<feature type="domain" description="Uracil-DNA glycosylase-like" evidence="3">
    <location>
        <begin position="28"/>
        <end position="189"/>
    </location>
</feature>
<dbReference type="GO" id="GO:0006261">
    <property type="term" value="P:DNA-templated DNA replication"/>
    <property type="evidence" value="ECO:0007669"/>
    <property type="project" value="InterPro"/>
</dbReference>
<dbReference type="InterPro" id="IPR036895">
    <property type="entry name" value="Uracil-DNA_glycosylase-like_sf"/>
</dbReference>
<proteinExistence type="predicted"/>
<keyword evidence="1" id="KW-0235">DNA replication</keyword>
<dbReference type="InterPro" id="IPR043502">
    <property type="entry name" value="DNA/RNA_pol_sf"/>
</dbReference>
<dbReference type="InterPro" id="IPR002298">
    <property type="entry name" value="DNA_polymerase_A"/>
</dbReference>
<dbReference type="PANTHER" id="PTHR10133:SF27">
    <property type="entry name" value="DNA POLYMERASE NU"/>
    <property type="match status" value="1"/>
</dbReference>
<dbReference type="InterPro" id="IPR036397">
    <property type="entry name" value="RNaseH_sf"/>
</dbReference>
<organism evidence="4">
    <name type="scientific">marine sediment metagenome</name>
    <dbReference type="NCBI Taxonomy" id="412755"/>
    <lineage>
        <taxon>unclassified sequences</taxon>
        <taxon>metagenomes</taxon>
        <taxon>ecological metagenomes</taxon>
    </lineage>
</organism>
<dbReference type="Gene3D" id="3.30.420.10">
    <property type="entry name" value="Ribonuclease H-like superfamily/Ribonuclease H"/>
    <property type="match status" value="1"/>
</dbReference>
<dbReference type="Gene3D" id="3.30.70.370">
    <property type="match status" value="1"/>
</dbReference>
<gene>
    <name evidence="4" type="ORF">LCGC14_1072660</name>
</gene>
<dbReference type="GO" id="GO:0008408">
    <property type="term" value="F:3'-5' exonuclease activity"/>
    <property type="evidence" value="ECO:0007669"/>
    <property type="project" value="InterPro"/>
</dbReference>
<feature type="domain" description="DNA-directed DNA polymerase family A palm" evidence="2">
    <location>
        <begin position="591"/>
        <end position="806"/>
    </location>
</feature>
<dbReference type="CDD" id="cd10030">
    <property type="entry name" value="UDG-F4_TTUDGA_SPO1dp_like"/>
    <property type="match status" value="1"/>
</dbReference>
<dbReference type="InterPro" id="IPR012337">
    <property type="entry name" value="RNaseH-like_sf"/>
</dbReference>
<evidence type="ECO:0000259" key="3">
    <source>
        <dbReference type="SMART" id="SM00986"/>
    </source>
</evidence>
<dbReference type="Pfam" id="PF00476">
    <property type="entry name" value="DNA_pol_A"/>
    <property type="match status" value="1"/>
</dbReference>
<sequence length="856" mass="96077">MTLKGGVLANPNCKDCPLHETARNVCVPADGSPDSEIMFLGRNPGEDEDKANTPFVGRAGQLLRDAVGRSDLDESEIFITNVVKCHTPENRKPTTEELAACNKYLQAELKRVKPKYIFAFGNEALGQLTGKLHGTKGKNGAPGILSLQGRTMEVGDYIVFPMAHPSYIVRQGGAKDSKGGEIARAKYFAVLAASVSRLRNMQANTDTNDSRTPDVKLCLNAKAVHMALDELEKQDVIAFDLETQGLVPYKDKSLHIVCLSGDGQTAYVIPFQHPKTPQSIKDDLPKIKKRLSHLLTTKRTVAQHGQFDLRWLRANGVKCRCSFDTQYACHILDENVPSKLKARNPDDAPGQVEMYLGVPSGYSLDMSQADTHVWPLEELSKYGGMDAAYTWRLRRYHLKRFAKEPRLLKLFANVTMPAVELFTQIEASGINVDWDYLNRLFNDKGTGKLDKRLRKIVKTFQKSMPACPTAWDDGVKEKPLKGNWDTDDLGILLHDGLGYPVIESRRTEKTGLASLSDKSLMDVKADVIADDKAVAFVDMVMDYADIRKDQAFVEGWRTAAGRDGRIHATYWMNGTVTGRTSCREPNIQQVPRRLRLAFVARKGWTLLQVDYSQLELKLAAWDAQDEVMLDIFTCTEAKPRGGDIHAATAAEVAGIPESEVDYQLRNKGKPINFGFLYGMSSEGFQEYARYSYGEYFTRQESSDARDAFFTKYRDLKKWHARRKNECSLTGEVVSIVGRKRRPAKIHSPNRKERSYALRQAVNSPIQGGGSDITLFAGTLLMPLDPREILPVAFVHDAFIYEVRNDRLDYWEQRIQEHFEGVREPLKEYLDADIGVPLLVDVETGDSWAFAAADKCR</sequence>
<dbReference type="Pfam" id="PF03167">
    <property type="entry name" value="UDG"/>
    <property type="match status" value="1"/>
</dbReference>
<dbReference type="Gene3D" id="3.40.470.10">
    <property type="entry name" value="Uracil-DNA glycosylase-like domain"/>
    <property type="match status" value="1"/>
</dbReference>
<dbReference type="PRINTS" id="PR00868">
    <property type="entry name" value="DNAPOLI"/>
</dbReference>
<evidence type="ECO:0008006" key="5">
    <source>
        <dbReference type="Google" id="ProtNLM"/>
    </source>
</evidence>
<dbReference type="EMBL" id="LAZR01004633">
    <property type="protein sequence ID" value="KKN06889.1"/>
    <property type="molecule type" value="Genomic_DNA"/>
</dbReference>
<dbReference type="InterPro" id="IPR005122">
    <property type="entry name" value="Uracil-DNA_glycosylase-like"/>
</dbReference>
<dbReference type="GO" id="GO:0003677">
    <property type="term" value="F:DNA binding"/>
    <property type="evidence" value="ECO:0007669"/>
    <property type="project" value="InterPro"/>
</dbReference>
<dbReference type="SUPFAM" id="SSF52141">
    <property type="entry name" value="Uracil-DNA glycosylase-like"/>
    <property type="match status" value="1"/>
</dbReference>
<evidence type="ECO:0000259" key="2">
    <source>
        <dbReference type="SMART" id="SM00482"/>
    </source>
</evidence>
<name>A0A0F9MMP2_9ZZZZ</name>
<protein>
    <recommendedName>
        <fullName evidence="5">Type-4 uracil-DNA glycosylase</fullName>
    </recommendedName>
</protein>
<dbReference type="SMART" id="SM00987">
    <property type="entry name" value="UreE_C"/>
    <property type="match status" value="1"/>
</dbReference>
<dbReference type="SMART" id="SM00482">
    <property type="entry name" value="POLAc"/>
    <property type="match status" value="1"/>
</dbReference>
<dbReference type="InterPro" id="IPR002562">
    <property type="entry name" value="3'-5'_exonuclease_dom"/>
</dbReference>
<evidence type="ECO:0000313" key="4">
    <source>
        <dbReference type="EMBL" id="KKN06889.1"/>
    </source>
</evidence>
<reference evidence="4" key="1">
    <citation type="journal article" date="2015" name="Nature">
        <title>Complex archaea that bridge the gap between prokaryotes and eukaryotes.</title>
        <authorList>
            <person name="Spang A."/>
            <person name="Saw J.H."/>
            <person name="Jorgensen S.L."/>
            <person name="Zaremba-Niedzwiedzka K."/>
            <person name="Martijn J."/>
            <person name="Lind A.E."/>
            <person name="van Eijk R."/>
            <person name="Schleper C."/>
            <person name="Guy L."/>
            <person name="Ettema T.J."/>
        </authorList>
    </citation>
    <scope>NUCLEOTIDE SEQUENCE</scope>
</reference>
<dbReference type="PANTHER" id="PTHR10133">
    <property type="entry name" value="DNA POLYMERASE I"/>
    <property type="match status" value="1"/>
</dbReference>
<dbReference type="GO" id="GO:0006302">
    <property type="term" value="P:double-strand break repair"/>
    <property type="evidence" value="ECO:0007669"/>
    <property type="project" value="TreeGrafter"/>
</dbReference>
<dbReference type="SUPFAM" id="SSF56672">
    <property type="entry name" value="DNA/RNA polymerases"/>
    <property type="match status" value="1"/>
</dbReference>
<dbReference type="Gene3D" id="1.10.150.20">
    <property type="entry name" value="5' to 3' exonuclease, C-terminal subdomain"/>
    <property type="match status" value="1"/>
</dbReference>
<dbReference type="AlphaFoldDB" id="A0A0F9MMP2"/>
<comment type="caution">
    <text evidence="4">The sequence shown here is derived from an EMBL/GenBank/DDBJ whole genome shotgun (WGS) entry which is preliminary data.</text>
</comment>
<dbReference type="Pfam" id="PF01612">
    <property type="entry name" value="DNA_pol_A_exo1"/>
    <property type="match status" value="1"/>
</dbReference>
<dbReference type="InterPro" id="IPR001098">
    <property type="entry name" value="DNA-dir_DNA_pol_A_palm_dom"/>
</dbReference>
<dbReference type="SUPFAM" id="SSF53098">
    <property type="entry name" value="Ribonuclease H-like"/>
    <property type="match status" value="1"/>
</dbReference>
<dbReference type="SMART" id="SM00986">
    <property type="entry name" value="UDG"/>
    <property type="match status" value="1"/>
</dbReference>
<accession>A0A0F9MMP2</accession>
<evidence type="ECO:0000256" key="1">
    <source>
        <dbReference type="ARBA" id="ARBA00022705"/>
    </source>
</evidence>